<evidence type="ECO:0000313" key="3">
    <source>
        <dbReference type="Proteomes" id="UP001501035"/>
    </source>
</evidence>
<sequence>MTAAAPWNPAYHPYDEVRRTEDAARRRAAQAAQRRARALADLTARRMAVPGRRSSTPGRDAEVEFAARPIGRLPGGVVVFERPVPEPEAAVASAETAHLAAAADLELPRPALTAREVEVLRTWLLLDSKPAVAGSLGISLGTVNTHLTRIRAKYADLGRPAPTKAGLVARAVQDELISLDEL</sequence>
<dbReference type="SMART" id="SM00421">
    <property type="entry name" value="HTH_LUXR"/>
    <property type="match status" value="1"/>
</dbReference>
<evidence type="ECO:0000313" key="2">
    <source>
        <dbReference type="EMBL" id="GAA3047111.1"/>
    </source>
</evidence>
<evidence type="ECO:0000259" key="1">
    <source>
        <dbReference type="SMART" id="SM00421"/>
    </source>
</evidence>
<comment type="caution">
    <text evidence="2">The sequence shown here is derived from an EMBL/GenBank/DDBJ whole genome shotgun (WGS) entry which is preliminary data.</text>
</comment>
<dbReference type="SUPFAM" id="SSF46894">
    <property type="entry name" value="C-terminal effector domain of the bipartite response regulators"/>
    <property type="match status" value="1"/>
</dbReference>
<dbReference type="Gene3D" id="1.10.10.10">
    <property type="entry name" value="Winged helix-like DNA-binding domain superfamily/Winged helix DNA-binding domain"/>
    <property type="match status" value="1"/>
</dbReference>
<name>A0ABP6LK32_9ACTN</name>
<proteinExistence type="predicted"/>
<dbReference type="Proteomes" id="UP001501035">
    <property type="component" value="Unassembled WGS sequence"/>
</dbReference>
<keyword evidence="3" id="KW-1185">Reference proteome</keyword>
<dbReference type="Pfam" id="PF00196">
    <property type="entry name" value="GerE"/>
    <property type="match status" value="1"/>
</dbReference>
<feature type="domain" description="HTH luxR-type" evidence="1">
    <location>
        <begin position="109"/>
        <end position="171"/>
    </location>
</feature>
<gene>
    <name evidence="2" type="ORF">GCM10010528_27960</name>
</gene>
<protein>
    <recommendedName>
        <fullName evidence="1">HTH luxR-type domain-containing protein</fullName>
    </recommendedName>
</protein>
<reference evidence="3" key="1">
    <citation type="journal article" date="2019" name="Int. J. Syst. Evol. Microbiol.">
        <title>The Global Catalogue of Microorganisms (GCM) 10K type strain sequencing project: providing services to taxonomists for standard genome sequencing and annotation.</title>
        <authorList>
            <consortium name="The Broad Institute Genomics Platform"/>
            <consortium name="The Broad Institute Genome Sequencing Center for Infectious Disease"/>
            <person name="Wu L."/>
            <person name="Ma J."/>
        </authorList>
    </citation>
    <scope>NUCLEOTIDE SEQUENCE [LARGE SCALE GENOMIC DNA]</scope>
    <source>
        <strain evidence="3">JCM 14234</strain>
    </source>
</reference>
<dbReference type="EMBL" id="BAAAVS010000057">
    <property type="protein sequence ID" value="GAA3047111.1"/>
    <property type="molecule type" value="Genomic_DNA"/>
</dbReference>
<dbReference type="InterPro" id="IPR016032">
    <property type="entry name" value="Sig_transdc_resp-reg_C-effctor"/>
</dbReference>
<dbReference type="InterPro" id="IPR036388">
    <property type="entry name" value="WH-like_DNA-bd_sf"/>
</dbReference>
<accession>A0ABP6LK32</accession>
<dbReference type="RefSeq" id="WP_290704977.1">
    <property type="nucleotide sequence ID" value="NZ_BAAAVS010000057.1"/>
</dbReference>
<organism evidence="2 3">
    <name type="scientific">Gordonia defluvii</name>
    <dbReference type="NCBI Taxonomy" id="283718"/>
    <lineage>
        <taxon>Bacteria</taxon>
        <taxon>Bacillati</taxon>
        <taxon>Actinomycetota</taxon>
        <taxon>Actinomycetes</taxon>
        <taxon>Mycobacteriales</taxon>
        <taxon>Gordoniaceae</taxon>
        <taxon>Gordonia</taxon>
    </lineage>
</organism>
<dbReference type="InterPro" id="IPR000792">
    <property type="entry name" value="Tscrpt_reg_LuxR_C"/>
</dbReference>